<proteinExistence type="predicted"/>
<evidence type="ECO:0000313" key="2">
    <source>
        <dbReference type="Proteomes" id="UP000076078"/>
    </source>
</evidence>
<evidence type="ECO:0000313" key="1">
    <source>
        <dbReference type="EMBL" id="KYQ91461.1"/>
    </source>
</evidence>
<dbReference type="InterPro" id="IPR008455">
    <property type="entry name" value="HssA/B-related"/>
</dbReference>
<dbReference type="EMBL" id="LODT01000035">
    <property type="protein sequence ID" value="KYQ91461.1"/>
    <property type="molecule type" value="Genomic_DNA"/>
</dbReference>
<gene>
    <name evidence="1" type="ORF">DLAC_08428</name>
</gene>
<dbReference type="Pfam" id="PF05710">
    <property type="entry name" value="Coiled"/>
    <property type="match status" value="1"/>
</dbReference>
<accession>A0A151ZBZ4</accession>
<dbReference type="Proteomes" id="UP000076078">
    <property type="component" value="Unassembled WGS sequence"/>
</dbReference>
<name>A0A151ZBZ4_TIELA</name>
<keyword evidence="2" id="KW-1185">Reference proteome</keyword>
<protein>
    <submittedName>
        <fullName evidence="1">Uncharacterized protein</fullName>
    </submittedName>
</protein>
<dbReference type="AlphaFoldDB" id="A0A151ZBZ4"/>
<reference evidence="1 2" key="1">
    <citation type="submission" date="2015-12" db="EMBL/GenBank/DDBJ databases">
        <title>Dictyostelia acquired genes for synthesis and detection of signals that induce cell-type specialization by lateral gene transfer from prokaryotes.</title>
        <authorList>
            <person name="Gloeckner G."/>
            <person name="Schaap P."/>
        </authorList>
    </citation>
    <scope>NUCLEOTIDE SEQUENCE [LARGE SCALE GENOMIC DNA]</scope>
    <source>
        <strain evidence="1 2">TK</strain>
    </source>
</reference>
<dbReference type="InParanoid" id="A0A151ZBZ4"/>
<sequence length="68" mass="6945">MSIFAALSSMGNTNNFASKAKIAGTNSANSIQGKNSAALLNADIDADICILIPGLLHADVTADAKIRL</sequence>
<comment type="caution">
    <text evidence="1">The sequence shown here is derived from an EMBL/GenBank/DDBJ whole genome shotgun (WGS) entry which is preliminary data.</text>
</comment>
<organism evidence="1 2">
    <name type="scientific">Tieghemostelium lacteum</name>
    <name type="common">Slime mold</name>
    <name type="synonym">Dictyostelium lacteum</name>
    <dbReference type="NCBI Taxonomy" id="361077"/>
    <lineage>
        <taxon>Eukaryota</taxon>
        <taxon>Amoebozoa</taxon>
        <taxon>Evosea</taxon>
        <taxon>Eumycetozoa</taxon>
        <taxon>Dictyostelia</taxon>
        <taxon>Dictyosteliales</taxon>
        <taxon>Raperosteliaceae</taxon>
        <taxon>Tieghemostelium</taxon>
    </lineage>
</organism>